<evidence type="ECO:0000256" key="1">
    <source>
        <dbReference type="SAM" id="MobiDB-lite"/>
    </source>
</evidence>
<comment type="caution">
    <text evidence="2">The sequence shown here is derived from an EMBL/GenBank/DDBJ whole genome shotgun (WGS) entry which is preliminary data.</text>
</comment>
<evidence type="ECO:0000313" key="3">
    <source>
        <dbReference type="Proteomes" id="UP001057375"/>
    </source>
</evidence>
<proteinExistence type="predicted"/>
<accession>A0ABQ5KVI0</accession>
<dbReference type="Proteomes" id="UP001057375">
    <property type="component" value="Unassembled WGS sequence"/>
</dbReference>
<name>A0ABQ5KVI0_9EUKA</name>
<protein>
    <submittedName>
        <fullName evidence="2">Uncharacterized protein</fullName>
    </submittedName>
</protein>
<gene>
    <name evidence="2" type="ORF">ADUPG1_003169</name>
</gene>
<feature type="non-terminal residue" evidence="2">
    <location>
        <position position="56"/>
    </location>
</feature>
<sequence>MASTQQNPTQQQPISKDTTNTQQQTCSYHMVLAFMESSDAPTCGLQCCPWHFSFLN</sequence>
<evidence type="ECO:0000313" key="2">
    <source>
        <dbReference type="EMBL" id="GKT36465.1"/>
    </source>
</evidence>
<reference evidence="2" key="1">
    <citation type="submission" date="2022-03" db="EMBL/GenBank/DDBJ databases">
        <title>Draft genome sequence of Aduncisulcus paluster, a free-living microaerophilic Fornicata.</title>
        <authorList>
            <person name="Yuyama I."/>
            <person name="Kume K."/>
            <person name="Tamura T."/>
            <person name="Inagaki Y."/>
            <person name="Hashimoto T."/>
        </authorList>
    </citation>
    <scope>NUCLEOTIDE SEQUENCE</scope>
    <source>
        <strain evidence="2">NY0171</strain>
    </source>
</reference>
<organism evidence="2 3">
    <name type="scientific">Aduncisulcus paluster</name>
    <dbReference type="NCBI Taxonomy" id="2918883"/>
    <lineage>
        <taxon>Eukaryota</taxon>
        <taxon>Metamonada</taxon>
        <taxon>Carpediemonas-like organisms</taxon>
        <taxon>Aduncisulcus</taxon>
    </lineage>
</organism>
<dbReference type="EMBL" id="BQXS01004160">
    <property type="protein sequence ID" value="GKT36465.1"/>
    <property type="molecule type" value="Genomic_DNA"/>
</dbReference>
<feature type="region of interest" description="Disordered" evidence="1">
    <location>
        <begin position="1"/>
        <end position="21"/>
    </location>
</feature>
<keyword evidence="3" id="KW-1185">Reference proteome</keyword>